<name>A0A2V1DJL2_9PLEO</name>
<dbReference type="GO" id="GO:0008270">
    <property type="term" value="F:zinc ion binding"/>
    <property type="evidence" value="ECO:0007669"/>
    <property type="project" value="InterPro"/>
</dbReference>
<dbReference type="Gene3D" id="4.10.240.10">
    <property type="entry name" value="Zn(2)-C6 fungal-type DNA-binding domain"/>
    <property type="match status" value="1"/>
</dbReference>
<evidence type="ECO:0000313" key="4">
    <source>
        <dbReference type="Proteomes" id="UP000244855"/>
    </source>
</evidence>
<dbReference type="Proteomes" id="UP000244855">
    <property type="component" value="Unassembled WGS sequence"/>
</dbReference>
<accession>A0A2V1DJL2</accession>
<dbReference type="GO" id="GO:0000981">
    <property type="term" value="F:DNA-binding transcription factor activity, RNA polymerase II-specific"/>
    <property type="evidence" value="ECO:0007669"/>
    <property type="project" value="InterPro"/>
</dbReference>
<dbReference type="Pfam" id="PF00172">
    <property type="entry name" value="Zn_clus"/>
    <property type="match status" value="1"/>
</dbReference>
<dbReference type="PROSITE" id="PS50048">
    <property type="entry name" value="ZN2_CY6_FUNGAL_2"/>
    <property type="match status" value="1"/>
</dbReference>
<dbReference type="EMBL" id="KZ805421">
    <property type="protein sequence ID" value="PVH98115.1"/>
    <property type="molecule type" value="Genomic_DNA"/>
</dbReference>
<dbReference type="OrthoDB" id="2991872at2759"/>
<dbReference type="PROSITE" id="PS00463">
    <property type="entry name" value="ZN2_CY6_FUNGAL_1"/>
    <property type="match status" value="1"/>
</dbReference>
<protein>
    <recommendedName>
        <fullName evidence="2">Zn(2)-C6 fungal-type domain-containing protein</fullName>
    </recommendedName>
</protein>
<organism evidence="3 4">
    <name type="scientific">Periconia macrospinosa</name>
    <dbReference type="NCBI Taxonomy" id="97972"/>
    <lineage>
        <taxon>Eukaryota</taxon>
        <taxon>Fungi</taxon>
        <taxon>Dikarya</taxon>
        <taxon>Ascomycota</taxon>
        <taxon>Pezizomycotina</taxon>
        <taxon>Dothideomycetes</taxon>
        <taxon>Pleosporomycetidae</taxon>
        <taxon>Pleosporales</taxon>
        <taxon>Massarineae</taxon>
        <taxon>Periconiaceae</taxon>
        <taxon>Periconia</taxon>
    </lineage>
</organism>
<dbReference type="SMART" id="SM00066">
    <property type="entry name" value="GAL4"/>
    <property type="match status" value="1"/>
</dbReference>
<dbReference type="PANTHER" id="PTHR38791">
    <property type="entry name" value="ZN(II)2CYS6 TRANSCRIPTION FACTOR (EUROFUNG)-RELATED-RELATED"/>
    <property type="match status" value="1"/>
</dbReference>
<evidence type="ECO:0000259" key="2">
    <source>
        <dbReference type="PROSITE" id="PS50048"/>
    </source>
</evidence>
<evidence type="ECO:0000313" key="3">
    <source>
        <dbReference type="EMBL" id="PVH98115.1"/>
    </source>
</evidence>
<keyword evidence="4" id="KW-1185">Reference proteome</keyword>
<dbReference type="InterPro" id="IPR053175">
    <property type="entry name" value="DHMBA_Reg_Transcription_Factor"/>
</dbReference>
<keyword evidence="1" id="KW-0539">Nucleus</keyword>
<proteinExistence type="predicted"/>
<dbReference type="PANTHER" id="PTHR38791:SF5">
    <property type="entry name" value="TRANSCRIPTION FACTOR DBAG-RELATED"/>
    <property type="match status" value="1"/>
</dbReference>
<dbReference type="STRING" id="97972.A0A2V1DJL2"/>
<dbReference type="InterPro" id="IPR021858">
    <property type="entry name" value="Fun_TF"/>
</dbReference>
<dbReference type="CDD" id="cd00067">
    <property type="entry name" value="GAL4"/>
    <property type="match status" value="1"/>
</dbReference>
<gene>
    <name evidence="3" type="ORF">DM02DRAFT_719512</name>
</gene>
<feature type="domain" description="Zn(2)-C6 fungal-type" evidence="2">
    <location>
        <begin position="9"/>
        <end position="37"/>
    </location>
</feature>
<dbReference type="InterPro" id="IPR001138">
    <property type="entry name" value="Zn2Cys6_DnaBD"/>
</dbReference>
<evidence type="ECO:0000256" key="1">
    <source>
        <dbReference type="ARBA" id="ARBA00023242"/>
    </source>
</evidence>
<dbReference type="InterPro" id="IPR036864">
    <property type="entry name" value="Zn2-C6_fun-type_DNA-bd_sf"/>
</dbReference>
<reference evidence="3 4" key="1">
    <citation type="journal article" date="2018" name="Sci. Rep.">
        <title>Comparative genomics provides insights into the lifestyle and reveals functional heterogeneity of dark septate endophytic fungi.</title>
        <authorList>
            <person name="Knapp D.G."/>
            <person name="Nemeth J.B."/>
            <person name="Barry K."/>
            <person name="Hainaut M."/>
            <person name="Henrissat B."/>
            <person name="Johnson J."/>
            <person name="Kuo A."/>
            <person name="Lim J.H.P."/>
            <person name="Lipzen A."/>
            <person name="Nolan M."/>
            <person name="Ohm R.A."/>
            <person name="Tamas L."/>
            <person name="Grigoriev I.V."/>
            <person name="Spatafora J.W."/>
            <person name="Nagy L.G."/>
            <person name="Kovacs G.M."/>
        </authorList>
    </citation>
    <scope>NUCLEOTIDE SEQUENCE [LARGE SCALE GENOMIC DNA]</scope>
    <source>
        <strain evidence="3 4">DSE2036</strain>
    </source>
</reference>
<dbReference type="Pfam" id="PF11951">
    <property type="entry name" value="Fungal_trans_2"/>
    <property type="match status" value="1"/>
</dbReference>
<sequence>MVNRGRSGGCITCKGRRIRCDEEKPNCRRCRRHGVECGGYKVNLKFREQNYKFSTVERKIEVGTDVGDRKMVVAVPFSPSAPDTAVTFLLRHYAGYGRNMESGRGFFEVLGPVYRSQAPDSTLSHAVSALASLVSSIWRYGSHGANERRPPQDLYADAVVSLRRAIADCNQVNKTATLLAVLTLQWYENVVAVYGLRLATGTHHDGAISLLSLAEPGLSSTIVDASVRKFVLHIEISSALRRKKPIQSLLSLSLRNNVSIAAPLNPSMALDSIGASIAELQAAHIHSLKGKEELRADAKRIDTQLLAWAQNAPPHWKSVRLTNGNALDSSIPYYIGQCEVYLSCQIANIWNLWRLQRLALLKISVRSFAPTVHAQTRQLDEERMLGETEDLRQFQDVAQGLIDSVCRSVPFYLGNRTAPLSMADFTDPDLSFPSCPETTFKTDNYDKDDRDSDMASDEHKHHIIAQGPWHIMSPLSHLLTLFLEDTDISSWLQPEQYQWIQTQFVRVLHILHILPRAGGGSGAELIADLAKEVRKGAIFMSGP</sequence>
<dbReference type="SUPFAM" id="SSF57701">
    <property type="entry name" value="Zn2/Cys6 DNA-binding domain"/>
    <property type="match status" value="1"/>
</dbReference>
<dbReference type="AlphaFoldDB" id="A0A2V1DJL2"/>